<dbReference type="SUPFAM" id="SSF48371">
    <property type="entry name" value="ARM repeat"/>
    <property type="match status" value="1"/>
</dbReference>
<evidence type="ECO:0000313" key="5">
    <source>
        <dbReference type="EMBL" id="CAD9125692.1"/>
    </source>
</evidence>
<dbReference type="InterPro" id="IPR016024">
    <property type="entry name" value="ARM-type_fold"/>
</dbReference>
<feature type="compositionally biased region" description="Basic and acidic residues" evidence="2">
    <location>
        <begin position="644"/>
        <end position="660"/>
    </location>
</feature>
<feature type="domain" description="Centrosomal protein CEP104 Zn finger" evidence="4">
    <location>
        <begin position="672"/>
        <end position="780"/>
    </location>
</feature>
<dbReference type="Pfam" id="PF21040">
    <property type="entry name" value="CEP104-like_TOG"/>
    <property type="match status" value="1"/>
</dbReference>
<evidence type="ECO:0000256" key="2">
    <source>
        <dbReference type="SAM" id="MobiDB-lite"/>
    </source>
</evidence>
<dbReference type="InterPro" id="IPR011989">
    <property type="entry name" value="ARM-like"/>
</dbReference>
<feature type="compositionally biased region" description="Polar residues" evidence="2">
    <location>
        <begin position="269"/>
        <end position="287"/>
    </location>
</feature>
<dbReference type="AlphaFoldDB" id="A0A7S1M9M6"/>
<gene>
    <name evidence="5" type="ORF">NDES1114_LOCUS19730</name>
</gene>
<accession>A0A7S1M9M6</accession>
<feature type="region of interest" description="Disordered" evidence="2">
    <location>
        <begin position="148"/>
        <end position="167"/>
    </location>
</feature>
<feature type="domain" description="Centrosomal protein CEP104 N-terminal" evidence="3">
    <location>
        <begin position="31"/>
        <end position="144"/>
    </location>
</feature>
<name>A0A7S1M9M6_NEODS</name>
<sequence length="795" mass="86551">MQPCQFAIAYRSSEDRKFPASGLSTSAATRGWQSDPRAELPQILVVDLLGRPVVRQMQLIAHEIKTPARVIFYVTSDSTLESARFRNLGFTTFCRSDGVNRRGALRCVRIDEEVTFIKLVFDSVFPHPLNVGGQIGISSLVLLGEPSIGGPHRQPHPPGVSGSGLASQVEQDLRTDASVMEIVSSLQRGKKRCVEAGDFEKANEIKLRIAELASLALHVQELESQLRQAVAEEDFQLAQALRSEINDRRNACYSIGLSAPVSIRIPNSGRTQAQDAEQTKHSQSGEATPQRLAFDEQPVASHRVDTVDPMGVQAGNSTARARLEPLTDDDQQMARRIRRALKEDVGDPENADDTLKAVVADNMLQCFGRYLTCCLFSKRHVLREAGCKVLAEGNIPGGSDEMVGAIVSFLLVQSFGLSDRVNSVFFAASHLLELGLTDRLEGSAQGVLAQRRTEVVSTLSGRLADSNERVRTVAMDMLAQLAALPAVGTATVIDATINGRFPNGWQAWKARMSLVSRVLVPSAAENPNALDEVGGFASLMRGLVVPALHHAKPNVRDAAVELVAEFERVVGRETILSETAQLKPTVKKLIEKRLAASGSTKVRPVGVSSGSPQEEAPRHYASPVSTGRGTAGDSNDGSSVADQRQPHEPSLEHDSPEVWPRRVQPSPREGECQFCGLADNSFEDHAELLQHFQAECPMLLNCPLCQLPVEIRDINDHLVEDCAHRARVARCPRCRCGFRKDTIASHVADGKCAPADRSSIVCSLCQTRLPDIDAFWAAHILEPPYCPGNTRSVVD</sequence>
<proteinExistence type="predicted"/>
<feature type="region of interest" description="Disordered" evidence="2">
    <location>
        <begin position="600"/>
        <end position="665"/>
    </location>
</feature>
<evidence type="ECO:0000256" key="1">
    <source>
        <dbReference type="SAM" id="Coils"/>
    </source>
</evidence>
<evidence type="ECO:0000259" key="4">
    <source>
        <dbReference type="Pfam" id="PF21039"/>
    </source>
</evidence>
<dbReference type="Gene3D" id="1.25.10.10">
    <property type="entry name" value="Leucine-rich Repeat Variant"/>
    <property type="match status" value="1"/>
</dbReference>
<dbReference type="InterPro" id="IPR048738">
    <property type="entry name" value="CEP104_Znf"/>
</dbReference>
<evidence type="ECO:0008006" key="6">
    <source>
        <dbReference type="Google" id="ProtNLM"/>
    </source>
</evidence>
<feature type="compositionally biased region" description="Polar residues" evidence="2">
    <location>
        <begin position="623"/>
        <end position="642"/>
    </location>
</feature>
<keyword evidence="1" id="KW-0175">Coiled coil</keyword>
<feature type="region of interest" description="Disordered" evidence="2">
    <location>
        <begin position="269"/>
        <end position="295"/>
    </location>
</feature>
<dbReference type="InterPro" id="IPR048739">
    <property type="entry name" value="CEP104_N"/>
</dbReference>
<dbReference type="Pfam" id="PF21039">
    <property type="entry name" value="CEP104_ZnF"/>
    <property type="match status" value="1"/>
</dbReference>
<reference evidence="5" key="1">
    <citation type="submission" date="2021-01" db="EMBL/GenBank/DDBJ databases">
        <authorList>
            <person name="Corre E."/>
            <person name="Pelletier E."/>
            <person name="Niang G."/>
            <person name="Scheremetjew M."/>
            <person name="Finn R."/>
            <person name="Kale V."/>
            <person name="Holt S."/>
            <person name="Cochrane G."/>
            <person name="Meng A."/>
            <person name="Brown T."/>
            <person name="Cohen L."/>
        </authorList>
    </citation>
    <scope>NUCLEOTIDE SEQUENCE</scope>
    <source>
        <strain evidence="5">CCAP 1951/1</strain>
    </source>
</reference>
<dbReference type="GO" id="GO:0005929">
    <property type="term" value="C:cilium"/>
    <property type="evidence" value="ECO:0007669"/>
    <property type="project" value="TreeGrafter"/>
</dbReference>
<dbReference type="PANTHER" id="PTHR13371">
    <property type="entry name" value="GLYCINE-, GLUTAMATE-, THIENYLCYCLOHEXYLPIPERIDINE-BINDING PROTEIN"/>
    <property type="match status" value="1"/>
</dbReference>
<dbReference type="EMBL" id="HBGF01029705">
    <property type="protein sequence ID" value="CAD9125692.1"/>
    <property type="molecule type" value="Transcribed_RNA"/>
</dbReference>
<dbReference type="Pfam" id="PF21038">
    <property type="entry name" value="CEP104_N"/>
    <property type="match status" value="1"/>
</dbReference>
<evidence type="ECO:0000259" key="3">
    <source>
        <dbReference type="Pfam" id="PF21038"/>
    </source>
</evidence>
<organism evidence="5">
    <name type="scientific">Neobodo designis</name>
    <name type="common">Flagellated protozoan</name>
    <name type="synonym">Bodo designis</name>
    <dbReference type="NCBI Taxonomy" id="312471"/>
    <lineage>
        <taxon>Eukaryota</taxon>
        <taxon>Discoba</taxon>
        <taxon>Euglenozoa</taxon>
        <taxon>Kinetoplastea</taxon>
        <taxon>Metakinetoplastina</taxon>
        <taxon>Neobodonida</taxon>
        <taxon>Neobodo</taxon>
    </lineage>
</organism>
<dbReference type="InterPro" id="IPR052607">
    <property type="entry name" value="CEP104-like"/>
</dbReference>
<protein>
    <recommendedName>
        <fullName evidence="6">TOG domain-containing protein</fullName>
    </recommendedName>
</protein>
<feature type="coiled-coil region" evidence="1">
    <location>
        <begin position="212"/>
        <end position="239"/>
    </location>
</feature>
<dbReference type="PANTHER" id="PTHR13371:SF0">
    <property type="entry name" value="CENTROSOMAL PROTEIN OF 104 KDA"/>
    <property type="match status" value="1"/>
</dbReference>